<feature type="transmembrane region" description="Helical" evidence="6">
    <location>
        <begin position="150"/>
        <end position="172"/>
    </location>
</feature>
<keyword evidence="5 6" id="KW-0472">Membrane</keyword>
<evidence type="ECO:0000256" key="5">
    <source>
        <dbReference type="ARBA" id="ARBA00023136"/>
    </source>
</evidence>
<dbReference type="EMBL" id="UINC01055779">
    <property type="protein sequence ID" value="SVB75048.1"/>
    <property type="molecule type" value="Genomic_DNA"/>
</dbReference>
<organism evidence="7">
    <name type="scientific">marine metagenome</name>
    <dbReference type="NCBI Taxonomy" id="408172"/>
    <lineage>
        <taxon>unclassified sequences</taxon>
        <taxon>metagenomes</taxon>
        <taxon>ecological metagenomes</taxon>
    </lineage>
</organism>
<evidence type="ECO:0000313" key="7">
    <source>
        <dbReference type="EMBL" id="SVB75048.1"/>
    </source>
</evidence>
<dbReference type="Pfam" id="PF01943">
    <property type="entry name" value="Polysacc_synt"/>
    <property type="match status" value="1"/>
</dbReference>
<feature type="transmembrane region" description="Helical" evidence="6">
    <location>
        <begin position="210"/>
        <end position="232"/>
    </location>
</feature>
<dbReference type="InterPro" id="IPR002797">
    <property type="entry name" value="Polysacc_synth"/>
</dbReference>
<gene>
    <name evidence="7" type="ORF">METZ01_LOCUS227902</name>
</gene>
<dbReference type="GO" id="GO:0005886">
    <property type="term" value="C:plasma membrane"/>
    <property type="evidence" value="ECO:0007669"/>
    <property type="project" value="UniProtKB-SubCell"/>
</dbReference>
<protein>
    <recommendedName>
        <fullName evidence="8">Polysaccharide biosynthesis protein C-terminal domain-containing protein</fullName>
    </recommendedName>
</protein>
<feature type="non-terminal residue" evidence="7">
    <location>
        <position position="313"/>
    </location>
</feature>
<proteinExistence type="predicted"/>
<keyword evidence="4 6" id="KW-1133">Transmembrane helix</keyword>
<comment type="subcellular location">
    <subcellularLocation>
        <location evidence="1">Cell membrane</location>
        <topology evidence="1">Multi-pass membrane protein</topology>
    </subcellularLocation>
</comment>
<feature type="transmembrane region" description="Helical" evidence="6">
    <location>
        <begin position="184"/>
        <end position="204"/>
    </location>
</feature>
<evidence type="ECO:0000256" key="3">
    <source>
        <dbReference type="ARBA" id="ARBA00022692"/>
    </source>
</evidence>
<name>A0A382GIR5_9ZZZZ</name>
<dbReference type="InterPro" id="IPR050833">
    <property type="entry name" value="Poly_Biosynth_Transport"/>
</dbReference>
<dbReference type="PANTHER" id="PTHR30250">
    <property type="entry name" value="PST FAMILY PREDICTED COLANIC ACID TRANSPORTER"/>
    <property type="match status" value="1"/>
</dbReference>
<evidence type="ECO:0000256" key="4">
    <source>
        <dbReference type="ARBA" id="ARBA00022989"/>
    </source>
</evidence>
<sequence>MGRGQTVSESLNTHDRQSKENFSGKVIRNTLFNTLGHVWSMGIRFYLTPYVALSIGNDRYGIWSIVGILSGYFSLLDLGLSRSFDKYLAEYYTKQDYQSFNKVVSIGFLYYVAFSMLMIGVVIIFHASIMDFLNWTLDRLDREVMEESKFAVIWSIVIFGWAMTSSVFGMVMTGLQRMDVINKIGMIASFFTLIGTIVVIEMGYGLRGLVINNGIIAVIGTVITLFAAYRLFPPLRINPFSIDWQMFRRMFTFGTKLQVAKLANLLTFQLDRPLISRYLHVGLAPPYHFSAGFIGSVRTILLMIPSAVIPATS</sequence>
<keyword evidence="2" id="KW-1003">Cell membrane</keyword>
<dbReference type="PANTHER" id="PTHR30250:SF26">
    <property type="entry name" value="PSMA PROTEIN"/>
    <property type="match status" value="1"/>
</dbReference>
<reference evidence="7" key="1">
    <citation type="submission" date="2018-05" db="EMBL/GenBank/DDBJ databases">
        <authorList>
            <person name="Lanie J.A."/>
            <person name="Ng W.-L."/>
            <person name="Kazmierczak K.M."/>
            <person name="Andrzejewski T.M."/>
            <person name="Davidsen T.M."/>
            <person name="Wayne K.J."/>
            <person name="Tettelin H."/>
            <person name="Glass J.I."/>
            <person name="Rusch D."/>
            <person name="Podicherti R."/>
            <person name="Tsui H.-C.T."/>
            <person name="Winkler M.E."/>
        </authorList>
    </citation>
    <scope>NUCLEOTIDE SEQUENCE</scope>
</reference>
<accession>A0A382GIR5</accession>
<dbReference type="AlphaFoldDB" id="A0A382GIR5"/>
<keyword evidence="3 6" id="KW-0812">Transmembrane</keyword>
<evidence type="ECO:0000256" key="6">
    <source>
        <dbReference type="SAM" id="Phobius"/>
    </source>
</evidence>
<evidence type="ECO:0008006" key="8">
    <source>
        <dbReference type="Google" id="ProtNLM"/>
    </source>
</evidence>
<evidence type="ECO:0000256" key="1">
    <source>
        <dbReference type="ARBA" id="ARBA00004651"/>
    </source>
</evidence>
<evidence type="ECO:0000256" key="2">
    <source>
        <dbReference type="ARBA" id="ARBA00022475"/>
    </source>
</evidence>
<feature type="transmembrane region" description="Helical" evidence="6">
    <location>
        <begin position="60"/>
        <end position="80"/>
    </location>
</feature>
<feature type="transmembrane region" description="Helical" evidence="6">
    <location>
        <begin position="108"/>
        <end position="130"/>
    </location>
</feature>